<comment type="caution">
    <text evidence="1">The sequence shown here is derived from an EMBL/GenBank/DDBJ whole genome shotgun (WGS) entry which is preliminary data.</text>
</comment>
<dbReference type="InterPro" id="IPR045397">
    <property type="entry name" value="TumE-like"/>
</dbReference>
<dbReference type="EMBL" id="AOJG01000037">
    <property type="protein sequence ID" value="EMA58392.1"/>
    <property type="molecule type" value="Genomic_DNA"/>
</dbReference>
<organism evidence="1 2">
    <name type="scientific">Halorubrum lipolyticum DSM 21995</name>
    <dbReference type="NCBI Taxonomy" id="1227482"/>
    <lineage>
        <taxon>Archaea</taxon>
        <taxon>Methanobacteriati</taxon>
        <taxon>Methanobacteriota</taxon>
        <taxon>Stenosarchaea group</taxon>
        <taxon>Halobacteria</taxon>
        <taxon>Halobacteriales</taxon>
        <taxon>Haloferacaceae</taxon>
        <taxon>Halorubrum</taxon>
    </lineage>
</organism>
<dbReference type="Proteomes" id="UP000011650">
    <property type="component" value="Unassembled WGS sequence"/>
</dbReference>
<dbReference type="OrthoDB" id="259945at2157"/>
<sequence length="147" mass="16670">MDEDIEGDVGSLDIAALEEIREEFLALDGLVDDASFDSLLDPTELRIHLADGIADATWCRFDIRWYQTGCYSVHHTDENGLDFRFDHHPKPDAPDRHFHHSPDADSVTVSCIEVTEPRLVARAVHQLWRRAYETGETVSLNMAENPP</sequence>
<dbReference type="PATRIC" id="fig|1227482.3.peg.2659"/>
<dbReference type="RefSeq" id="WP_008007303.1">
    <property type="nucleotide sequence ID" value="NZ_AOJG01000037.1"/>
</dbReference>
<name>M0NK86_9EURY</name>
<dbReference type="STRING" id="1227482.C469_13155"/>
<protein>
    <submittedName>
        <fullName evidence="1">Uncharacterized protein</fullName>
    </submittedName>
</protein>
<evidence type="ECO:0000313" key="1">
    <source>
        <dbReference type="EMBL" id="EMA58392.1"/>
    </source>
</evidence>
<proteinExistence type="predicted"/>
<dbReference type="Pfam" id="PF20126">
    <property type="entry name" value="TumE"/>
    <property type="match status" value="1"/>
</dbReference>
<gene>
    <name evidence="1" type="ORF">C469_13155</name>
</gene>
<reference evidence="1 2" key="1">
    <citation type="journal article" date="2014" name="PLoS Genet.">
        <title>Phylogenetically driven sequencing of extremely halophilic archaea reveals strategies for static and dynamic osmo-response.</title>
        <authorList>
            <person name="Becker E.A."/>
            <person name="Seitzer P.M."/>
            <person name="Tritt A."/>
            <person name="Larsen D."/>
            <person name="Krusor M."/>
            <person name="Yao A.I."/>
            <person name="Wu D."/>
            <person name="Madern D."/>
            <person name="Eisen J.A."/>
            <person name="Darling A.E."/>
            <person name="Facciotti M.T."/>
        </authorList>
    </citation>
    <scope>NUCLEOTIDE SEQUENCE [LARGE SCALE GENOMIC DNA]</scope>
    <source>
        <strain evidence="1 2">DSM 21995</strain>
    </source>
</reference>
<dbReference type="AlphaFoldDB" id="M0NK86"/>
<evidence type="ECO:0000313" key="2">
    <source>
        <dbReference type="Proteomes" id="UP000011650"/>
    </source>
</evidence>
<keyword evidence="2" id="KW-1185">Reference proteome</keyword>
<accession>M0NK86</accession>